<keyword evidence="3" id="KW-1185">Reference proteome</keyword>
<dbReference type="AlphaFoldDB" id="A0A103Y5C1"/>
<comment type="caution">
    <text evidence="2">The sequence shown here is derived from an EMBL/GenBank/DDBJ whole genome shotgun (WGS) entry which is preliminary data.</text>
</comment>
<dbReference type="Gramene" id="KVI02810">
    <property type="protein sequence ID" value="KVI02810"/>
    <property type="gene ID" value="Ccrd_018898"/>
</dbReference>
<keyword evidence="1" id="KW-0175">Coiled coil</keyword>
<reference evidence="2 3" key="1">
    <citation type="journal article" date="2016" name="Sci. Rep.">
        <title>The genome sequence of the outbreeding globe artichoke constructed de novo incorporating a phase-aware low-pass sequencing strategy of F1 progeny.</title>
        <authorList>
            <person name="Scaglione D."/>
            <person name="Reyes-Chin-Wo S."/>
            <person name="Acquadro A."/>
            <person name="Froenicke L."/>
            <person name="Portis E."/>
            <person name="Beitel C."/>
            <person name="Tirone M."/>
            <person name="Mauro R."/>
            <person name="Lo Monaco A."/>
            <person name="Mauromicale G."/>
            <person name="Faccioli P."/>
            <person name="Cattivelli L."/>
            <person name="Rieseberg L."/>
            <person name="Michelmore R."/>
            <person name="Lanteri S."/>
        </authorList>
    </citation>
    <scope>NUCLEOTIDE SEQUENCE [LARGE SCALE GENOMIC DNA]</scope>
    <source>
        <strain evidence="2">2C</strain>
    </source>
</reference>
<dbReference type="EMBL" id="LEKV01002626">
    <property type="protein sequence ID" value="KVI02810.1"/>
    <property type="molecule type" value="Genomic_DNA"/>
</dbReference>
<name>A0A103Y5C1_CYNCS</name>
<dbReference type="Proteomes" id="UP000243975">
    <property type="component" value="Unassembled WGS sequence"/>
</dbReference>
<evidence type="ECO:0000256" key="1">
    <source>
        <dbReference type="SAM" id="Coils"/>
    </source>
</evidence>
<sequence length="125" mass="14294">MLKLKKKTIEIVQPPRKLRMPMKPSLSLSITPRSPLFDPTHGNDTWLKALKSCIPKSKYLLQAFDCIDKEGGGYDHLDSSMKLKLLNFLCDEIKEAKERLVAAKDKEKCLKQKKVDAIAEARRKI</sequence>
<proteinExistence type="predicted"/>
<evidence type="ECO:0000313" key="3">
    <source>
        <dbReference type="Proteomes" id="UP000243975"/>
    </source>
</evidence>
<protein>
    <submittedName>
        <fullName evidence="2">Uncharacterized protein</fullName>
    </submittedName>
</protein>
<evidence type="ECO:0000313" key="2">
    <source>
        <dbReference type="EMBL" id="KVI02810.1"/>
    </source>
</evidence>
<organism evidence="2 3">
    <name type="scientific">Cynara cardunculus var. scolymus</name>
    <name type="common">Globe artichoke</name>
    <name type="synonym">Cynara scolymus</name>
    <dbReference type="NCBI Taxonomy" id="59895"/>
    <lineage>
        <taxon>Eukaryota</taxon>
        <taxon>Viridiplantae</taxon>
        <taxon>Streptophyta</taxon>
        <taxon>Embryophyta</taxon>
        <taxon>Tracheophyta</taxon>
        <taxon>Spermatophyta</taxon>
        <taxon>Magnoliopsida</taxon>
        <taxon>eudicotyledons</taxon>
        <taxon>Gunneridae</taxon>
        <taxon>Pentapetalae</taxon>
        <taxon>asterids</taxon>
        <taxon>campanulids</taxon>
        <taxon>Asterales</taxon>
        <taxon>Asteraceae</taxon>
        <taxon>Carduoideae</taxon>
        <taxon>Cardueae</taxon>
        <taxon>Carduinae</taxon>
        <taxon>Cynara</taxon>
    </lineage>
</organism>
<feature type="coiled-coil region" evidence="1">
    <location>
        <begin position="86"/>
        <end position="113"/>
    </location>
</feature>
<dbReference type="STRING" id="59895.A0A103Y5C1"/>
<gene>
    <name evidence="2" type="ORF">Ccrd_018898</name>
</gene>
<accession>A0A103Y5C1</accession>